<evidence type="ECO:0000313" key="7">
    <source>
        <dbReference type="EMBL" id="KEF54801.1"/>
    </source>
</evidence>
<dbReference type="PANTHER" id="PTHR12112">
    <property type="entry name" value="BNIP - RELATED"/>
    <property type="match status" value="1"/>
</dbReference>
<dbReference type="Proteomes" id="UP000027920">
    <property type="component" value="Unassembled WGS sequence"/>
</dbReference>
<feature type="domain" description="DHHA2" evidence="6">
    <location>
        <begin position="330"/>
        <end position="510"/>
    </location>
</feature>
<gene>
    <name evidence="7" type="ORF">A1O9_09243</name>
</gene>
<dbReference type="VEuPathDB" id="FungiDB:A1O9_09243"/>
<evidence type="ECO:0000256" key="1">
    <source>
        <dbReference type="ARBA" id="ARBA00001936"/>
    </source>
</evidence>
<dbReference type="GO" id="GO:0004309">
    <property type="term" value="F:exopolyphosphatase activity"/>
    <property type="evidence" value="ECO:0007669"/>
    <property type="project" value="TreeGrafter"/>
</dbReference>
<evidence type="ECO:0000259" key="6">
    <source>
        <dbReference type="SMART" id="SM01131"/>
    </source>
</evidence>
<evidence type="ECO:0000256" key="2">
    <source>
        <dbReference type="ARBA" id="ARBA00022723"/>
    </source>
</evidence>
<dbReference type="HOGENOM" id="CLU_019358_1_0_1"/>
<dbReference type="GO" id="GO:0005737">
    <property type="term" value="C:cytoplasm"/>
    <property type="evidence" value="ECO:0007669"/>
    <property type="project" value="InterPro"/>
</dbReference>
<dbReference type="Gene3D" id="3.10.310.20">
    <property type="entry name" value="DHHA2 domain"/>
    <property type="match status" value="1"/>
</dbReference>
<dbReference type="OrthoDB" id="374045at2759"/>
<comment type="cofactor">
    <cofactor evidence="1">
        <name>Mn(2+)</name>
        <dbReference type="ChEBI" id="CHEBI:29035"/>
    </cofactor>
</comment>
<name>A0A072P4Q7_9EURO</name>
<dbReference type="STRING" id="1182545.A0A072P4Q7"/>
<protein>
    <recommendedName>
        <fullName evidence="6">DHHA2 domain-containing protein</fullName>
    </recommendedName>
</protein>
<dbReference type="GO" id="GO:0046872">
    <property type="term" value="F:metal ion binding"/>
    <property type="evidence" value="ECO:0007669"/>
    <property type="project" value="UniProtKB-KW"/>
</dbReference>
<dbReference type="InterPro" id="IPR004097">
    <property type="entry name" value="DHHA2"/>
</dbReference>
<dbReference type="EMBL" id="AMGV01000009">
    <property type="protein sequence ID" value="KEF54801.1"/>
    <property type="molecule type" value="Genomic_DNA"/>
</dbReference>
<feature type="region of interest" description="Disordered" evidence="5">
    <location>
        <begin position="152"/>
        <end position="174"/>
    </location>
</feature>
<dbReference type="SMART" id="SM01131">
    <property type="entry name" value="DHHA2"/>
    <property type="match status" value="1"/>
</dbReference>
<evidence type="ECO:0000256" key="3">
    <source>
        <dbReference type="ARBA" id="ARBA00022801"/>
    </source>
</evidence>
<dbReference type="InterPro" id="IPR001667">
    <property type="entry name" value="DDH_dom"/>
</dbReference>
<comment type="caution">
    <text evidence="7">The sequence shown here is derived from an EMBL/GenBank/DDBJ whole genome shotgun (WGS) entry which is preliminary data.</text>
</comment>
<evidence type="ECO:0000256" key="4">
    <source>
        <dbReference type="ARBA" id="ARBA00023211"/>
    </source>
</evidence>
<dbReference type="RefSeq" id="XP_013257391.1">
    <property type="nucleotide sequence ID" value="XM_013401937.1"/>
</dbReference>
<dbReference type="PANTHER" id="PTHR12112:SF39">
    <property type="entry name" value="EG:152A3.5 PROTEIN (FBGN0003116_PN PROTEIN)"/>
    <property type="match status" value="1"/>
</dbReference>
<keyword evidence="8" id="KW-1185">Reference proteome</keyword>
<dbReference type="InterPro" id="IPR038763">
    <property type="entry name" value="DHH_sf"/>
</dbReference>
<evidence type="ECO:0000313" key="8">
    <source>
        <dbReference type="Proteomes" id="UP000027920"/>
    </source>
</evidence>
<dbReference type="Pfam" id="PF01368">
    <property type="entry name" value="DHH"/>
    <property type="match status" value="1"/>
</dbReference>
<dbReference type="Gene3D" id="3.90.1640.10">
    <property type="entry name" value="inorganic pyrophosphatase (n-terminal core)"/>
    <property type="match status" value="1"/>
</dbReference>
<keyword evidence="3" id="KW-0378">Hydrolase</keyword>
<organism evidence="7 8">
    <name type="scientific">Exophiala aquamarina CBS 119918</name>
    <dbReference type="NCBI Taxonomy" id="1182545"/>
    <lineage>
        <taxon>Eukaryota</taxon>
        <taxon>Fungi</taxon>
        <taxon>Dikarya</taxon>
        <taxon>Ascomycota</taxon>
        <taxon>Pezizomycotina</taxon>
        <taxon>Eurotiomycetes</taxon>
        <taxon>Chaetothyriomycetidae</taxon>
        <taxon>Chaetothyriales</taxon>
        <taxon>Herpotrichiellaceae</taxon>
        <taxon>Exophiala</taxon>
    </lineage>
</organism>
<dbReference type="InterPro" id="IPR038222">
    <property type="entry name" value="DHHA2_dom_sf"/>
</dbReference>
<reference evidence="7 8" key="1">
    <citation type="submission" date="2013-03" db="EMBL/GenBank/DDBJ databases">
        <title>The Genome Sequence of Exophiala aquamarina CBS 119918.</title>
        <authorList>
            <consortium name="The Broad Institute Genomics Platform"/>
            <person name="Cuomo C."/>
            <person name="de Hoog S."/>
            <person name="Gorbushina A."/>
            <person name="Walker B."/>
            <person name="Young S.K."/>
            <person name="Zeng Q."/>
            <person name="Gargeya S."/>
            <person name="Fitzgerald M."/>
            <person name="Haas B."/>
            <person name="Abouelleil A."/>
            <person name="Allen A.W."/>
            <person name="Alvarado L."/>
            <person name="Arachchi H.M."/>
            <person name="Berlin A.M."/>
            <person name="Chapman S.B."/>
            <person name="Gainer-Dewar J."/>
            <person name="Goldberg J."/>
            <person name="Griggs A."/>
            <person name="Gujja S."/>
            <person name="Hansen M."/>
            <person name="Howarth C."/>
            <person name="Imamovic A."/>
            <person name="Ireland A."/>
            <person name="Larimer J."/>
            <person name="McCowan C."/>
            <person name="Murphy C."/>
            <person name="Pearson M."/>
            <person name="Poon T.W."/>
            <person name="Priest M."/>
            <person name="Roberts A."/>
            <person name="Saif S."/>
            <person name="Shea T."/>
            <person name="Sisk P."/>
            <person name="Sykes S."/>
            <person name="Wortman J."/>
            <person name="Nusbaum C."/>
            <person name="Birren B."/>
        </authorList>
    </citation>
    <scope>NUCLEOTIDE SEQUENCE [LARGE SCALE GENOMIC DNA]</scope>
    <source>
        <strain evidence="7 8">CBS 119918</strain>
    </source>
</reference>
<sequence length="527" mass="57503">MADDNNMPPLSTYLSRLCGLAFPRTHRSPSIYNKNITLVMGNPSADLDSFVSAVVLSYFYNHSRRAGKQFSESTTYVPILNLPAVKSSDLWRQRPEFAVALKAALGEPIYEDPSNGKPGDVQGGDSGKVETLERVITIADVLDDDTSVLHDPFVSSSSSSSTSTSTSPPHPSHAKQDLLLVDHNSPSIAGLNADAINSRFNVVGCIDHHVDEYYIPASADPRIVTTGIGSCTSLVVSHLREQGLWAEHSADPRISDGLNQITRLALAPILIDTSNLRATGDKCSDTDREAVRFLESVLVSTVEEGNNGDGPLDLNSAQQQRTQWDRTASYNAISSAKSNSLSLLTTQEAFDRDYKAWVEPMTMNSWAGTTDENQRRAKIYINIGITSLVKPLSWLVRHAGDVTAFVNEIETFTQSPHRDLVVFGMLTRTGDGRKEVVLLATDGRAKGVADEFGKTASEELQLGAWEGEGDGEREELLSELAKRFVAVKVWYIGDTSKSRKQVAPLLRGVVRGLRSDVHGEEMALRSA</sequence>
<keyword evidence="2" id="KW-0479">Metal-binding</keyword>
<dbReference type="GeneID" id="25284153"/>
<dbReference type="Pfam" id="PF02833">
    <property type="entry name" value="DHHA2"/>
    <property type="match status" value="1"/>
</dbReference>
<dbReference type="SUPFAM" id="SSF64182">
    <property type="entry name" value="DHH phosphoesterases"/>
    <property type="match status" value="1"/>
</dbReference>
<feature type="compositionally biased region" description="Low complexity" evidence="5">
    <location>
        <begin position="155"/>
        <end position="167"/>
    </location>
</feature>
<accession>A0A072P4Q7</accession>
<proteinExistence type="predicted"/>
<dbReference type="AlphaFoldDB" id="A0A072P4Q7"/>
<evidence type="ECO:0000256" key="5">
    <source>
        <dbReference type="SAM" id="MobiDB-lite"/>
    </source>
</evidence>
<keyword evidence="4" id="KW-0464">Manganese</keyword>